<dbReference type="SUPFAM" id="SSF52540">
    <property type="entry name" value="P-loop containing nucleoside triphosphate hydrolases"/>
    <property type="match status" value="1"/>
</dbReference>
<dbReference type="PANTHER" id="PTHR43087:SF1">
    <property type="entry name" value="LAO_AO TRANSPORT SYSTEM ATPASE"/>
    <property type="match status" value="1"/>
</dbReference>
<dbReference type="AlphaFoldDB" id="A0A2S7SYW5"/>
<evidence type="ECO:0000259" key="6">
    <source>
        <dbReference type="SMART" id="SM00382"/>
    </source>
</evidence>
<sequence>MKQLHEEIKTGSFLALARGITAVENNLEGYEWLLSNLNSHNKPRVIGITGPPGAGKSTMVNALLQYWLKENKKVAVIAVDPSSPFNYGALLGDRIRMSEFYTNPNIYIRSLASRGALGGLSAKIIEITEVVKEAPFDVIVIETVGVGQSEVEIAGLADCTVVALVPEAGDEVQTLKAGIMEIANIFVVNKADRENAETLYRNLRMLAHEKAIDGKEIPVIKTVATNNTGIPELAEAIASYLKEHEELPEKRLQLLAEKSWQLMQVQQMKNISYDRLKSELAIAVGESDFNLYSFTRGFLERSLNKRSA</sequence>
<evidence type="ECO:0000313" key="7">
    <source>
        <dbReference type="EMBL" id="PQJ12140.1"/>
    </source>
</evidence>
<evidence type="ECO:0000256" key="1">
    <source>
        <dbReference type="ARBA" id="ARBA00009625"/>
    </source>
</evidence>
<reference evidence="7 8" key="1">
    <citation type="submission" date="2018-01" db="EMBL/GenBank/DDBJ databases">
        <title>A novel member of the phylum Bacteroidetes isolated from glacier ice.</title>
        <authorList>
            <person name="Liu Q."/>
            <person name="Xin Y.-H."/>
        </authorList>
    </citation>
    <scope>NUCLEOTIDE SEQUENCE [LARGE SCALE GENOMIC DNA]</scope>
    <source>
        <strain evidence="7 8">RB1R16</strain>
    </source>
</reference>
<dbReference type="Pfam" id="PF03308">
    <property type="entry name" value="MeaB"/>
    <property type="match status" value="1"/>
</dbReference>
<dbReference type="EMBL" id="PPSL01000002">
    <property type="protein sequence ID" value="PQJ12140.1"/>
    <property type="molecule type" value="Genomic_DNA"/>
</dbReference>
<organism evidence="7 8">
    <name type="scientific">Flavipsychrobacter stenotrophus</name>
    <dbReference type="NCBI Taxonomy" id="2077091"/>
    <lineage>
        <taxon>Bacteria</taxon>
        <taxon>Pseudomonadati</taxon>
        <taxon>Bacteroidota</taxon>
        <taxon>Chitinophagia</taxon>
        <taxon>Chitinophagales</taxon>
        <taxon>Chitinophagaceae</taxon>
        <taxon>Flavipsychrobacter</taxon>
    </lineage>
</organism>
<dbReference type="Proteomes" id="UP000239872">
    <property type="component" value="Unassembled WGS sequence"/>
</dbReference>
<evidence type="ECO:0000256" key="5">
    <source>
        <dbReference type="ARBA" id="ARBA00023186"/>
    </source>
</evidence>
<dbReference type="SMART" id="SM00382">
    <property type="entry name" value="AAA"/>
    <property type="match status" value="1"/>
</dbReference>
<evidence type="ECO:0000256" key="3">
    <source>
        <dbReference type="ARBA" id="ARBA00022801"/>
    </source>
</evidence>
<name>A0A2S7SYW5_9BACT</name>
<evidence type="ECO:0000313" key="8">
    <source>
        <dbReference type="Proteomes" id="UP000239872"/>
    </source>
</evidence>
<proteinExistence type="inferred from homology"/>
<accession>A0A2S7SYW5</accession>
<keyword evidence="5" id="KW-0143">Chaperone</keyword>
<keyword evidence="4" id="KW-0342">GTP-binding</keyword>
<evidence type="ECO:0000256" key="2">
    <source>
        <dbReference type="ARBA" id="ARBA00022741"/>
    </source>
</evidence>
<dbReference type="GO" id="GO:0005525">
    <property type="term" value="F:GTP binding"/>
    <property type="evidence" value="ECO:0007669"/>
    <property type="project" value="UniProtKB-KW"/>
</dbReference>
<comment type="similarity">
    <text evidence="1">Belongs to the SIMIBI class G3E GTPase family. ArgK/MeaB subfamily.</text>
</comment>
<dbReference type="OrthoDB" id="9778292at2"/>
<keyword evidence="2" id="KW-0547">Nucleotide-binding</keyword>
<protein>
    <submittedName>
        <fullName evidence="7">Methylmalonyl Co-A mutase-associated GTPase MeaB</fullName>
    </submittedName>
</protein>
<gene>
    <name evidence="7" type="ORF">CJD36_005150</name>
</gene>
<dbReference type="InterPro" id="IPR003593">
    <property type="entry name" value="AAA+_ATPase"/>
</dbReference>
<dbReference type="Gene3D" id="3.40.50.300">
    <property type="entry name" value="P-loop containing nucleotide triphosphate hydrolases"/>
    <property type="match status" value="1"/>
</dbReference>
<dbReference type="PANTHER" id="PTHR43087">
    <property type="entry name" value="LYSINE/ARGININE/ORNITHINE TRANSPORT SYSTEM KINASE"/>
    <property type="match status" value="1"/>
</dbReference>
<dbReference type="InterPro" id="IPR027417">
    <property type="entry name" value="P-loop_NTPase"/>
</dbReference>
<keyword evidence="3" id="KW-0378">Hydrolase</keyword>
<feature type="domain" description="AAA+ ATPase" evidence="6">
    <location>
        <begin position="42"/>
        <end position="249"/>
    </location>
</feature>
<dbReference type="GO" id="GO:0003924">
    <property type="term" value="F:GTPase activity"/>
    <property type="evidence" value="ECO:0007669"/>
    <property type="project" value="InterPro"/>
</dbReference>
<keyword evidence="8" id="KW-1185">Reference proteome</keyword>
<comment type="caution">
    <text evidence="7">The sequence shown here is derived from an EMBL/GenBank/DDBJ whole genome shotgun (WGS) entry which is preliminary data.</text>
</comment>
<dbReference type="CDD" id="cd03114">
    <property type="entry name" value="MMAA-like"/>
    <property type="match status" value="1"/>
</dbReference>
<dbReference type="InterPro" id="IPR005129">
    <property type="entry name" value="GTPase_ArgK"/>
</dbReference>
<dbReference type="InterPro" id="IPR052040">
    <property type="entry name" value="GTPase/Isobutyryl-CoA_mutase"/>
</dbReference>
<dbReference type="NCBIfam" id="TIGR00750">
    <property type="entry name" value="lao"/>
    <property type="match status" value="1"/>
</dbReference>
<evidence type="ECO:0000256" key="4">
    <source>
        <dbReference type="ARBA" id="ARBA00023134"/>
    </source>
</evidence>